<feature type="domain" description="DUF732" evidence="3">
    <location>
        <begin position="81"/>
        <end position="148"/>
    </location>
</feature>
<sequence>MSRSTTSVVRGLLLGAVAGSLAAAGVALASGDPAGRDPVPAAVAVTAPQSAPQPAPAPDGAPPVDTGAPAAPDAPEDPAWDYLAALREAQIPTSHSGEAELTIAQVVCDRTASGWTEDELSRGIPRSQPTVTREQARTLVQIALRTYC</sequence>
<dbReference type="AlphaFoldDB" id="A0A848DQA5"/>
<keyword evidence="2" id="KW-0732">Signal</keyword>
<dbReference type="Pfam" id="PF05305">
    <property type="entry name" value="DUF732"/>
    <property type="match status" value="1"/>
</dbReference>
<reference evidence="4 5" key="1">
    <citation type="submission" date="2020-04" db="EMBL/GenBank/DDBJ databases">
        <authorList>
            <person name="Klaysubun C."/>
            <person name="Duangmal K."/>
            <person name="Lipun K."/>
        </authorList>
    </citation>
    <scope>NUCLEOTIDE SEQUENCE [LARGE SCALE GENOMIC DNA]</scope>
    <source>
        <strain evidence="4 5">DSM 45300</strain>
    </source>
</reference>
<comment type="caution">
    <text evidence="4">The sequence shown here is derived from an EMBL/GenBank/DDBJ whole genome shotgun (WGS) entry which is preliminary data.</text>
</comment>
<feature type="region of interest" description="Disordered" evidence="1">
    <location>
        <begin position="29"/>
        <end position="78"/>
    </location>
</feature>
<dbReference type="RefSeq" id="WP_169415404.1">
    <property type="nucleotide sequence ID" value="NZ_JAAXKZ010000128.1"/>
</dbReference>
<feature type="signal peptide" evidence="2">
    <location>
        <begin position="1"/>
        <end position="29"/>
    </location>
</feature>
<evidence type="ECO:0000313" key="5">
    <source>
        <dbReference type="Proteomes" id="UP000586918"/>
    </source>
</evidence>
<feature type="compositionally biased region" description="Low complexity" evidence="1">
    <location>
        <begin position="29"/>
        <end position="50"/>
    </location>
</feature>
<dbReference type="EMBL" id="JAAXKZ010000128">
    <property type="protein sequence ID" value="NMH94725.1"/>
    <property type="molecule type" value="Genomic_DNA"/>
</dbReference>
<proteinExistence type="predicted"/>
<evidence type="ECO:0000256" key="2">
    <source>
        <dbReference type="SAM" id="SignalP"/>
    </source>
</evidence>
<feature type="compositionally biased region" description="Low complexity" evidence="1">
    <location>
        <begin position="62"/>
        <end position="73"/>
    </location>
</feature>
<gene>
    <name evidence="4" type="ORF">HF519_24755</name>
</gene>
<dbReference type="InterPro" id="IPR007969">
    <property type="entry name" value="DUF732"/>
</dbReference>
<evidence type="ECO:0000256" key="1">
    <source>
        <dbReference type="SAM" id="MobiDB-lite"/>
    </source>
</evidence>
<keyword evidence="5" id="KW-1185">Reference proteome</keyword>
<name>A0A848DQA5_9PSEU</name>
<protein>
    <submittedName>
        <fullName evidence="4">DUF732 domain-containing protein</fullName>
    </submittedName>
</protein>
<organism evidence="4 5">
    <name type="scientific">Pseudonocardia bannensis</name>
    <dbReference type="NCBI Taxonomy" id="630973"/>
    <lineage>
        <taxon>Bacteria</taxon>
        <taxon>Bacillati</taxon>
        <taxon>Actinomycetota</taxon>
        <taxon>Actinomycetes</taxon>
        <taxon>Pseudonocardiales</taxon>
        <taxon>Pseudonocardiaceae</taxon>
        <taxon>Pseudonocardia</taxon>
    </lineage>
</organism>
<evidence type="ECO:0000259" key="3">
    <source>
        <dbReference type="Pfam" id="PF05305"/>
    </source>
</evidence>
<accession>A0A848DQA5</accession>
<evidence type="ECO:0000313" key="4">
    <source>
        <dbReference type="EMBL" id="NMH94725.1"/>
    </source>
</evidence>
<dbReference type="Proteomes" id="UP000586918">
    <property type="component" value="Unassembled WGS sequence"/>
</dbReference>
<feature type="chain" id="PRO_5032597303" evidence="2">
    <location>
        <begin position="30"/>
        <end position="148"/>
    </location>
</feature>
<feature type="compositionally biased region" description="Pro residues" evidence="1">
    <location>
        <begin position="51"/>
        <end position="61"/>
    </location>
</feature>